<keyword evidence="1" id="KW-0812">Transmembrane</keyword>
<keyword evidence="1" id="KW-1133">Transmembrane helix</keyword>
<evidence type="ECO:0000313" key="2">
    <source>
        <dbReference type="EMBL" id="TNV74977.1"/>
    </source>
</evidence>
<evidence type="ECO:0000256" key="1">
    <source>
        <dbReference type="SAM" id="Phobius"/>
    </source>
</evidence>
<feature type="transmembrane region" description="Helical" evidence="1">
    <location>
        <begin position="20"/>
        <end position="43"/>
    </location>
</feature>
<keyword evidence="3" id="KW-1185">Reference proteome</keyword>
<dbReference type="Proteomes" id="UP000785679">
    <property type="component" value="Unassembled WGS sequence"/>
</dbReference>
<protein>
    <submittedName>
        <fullName evidence="2">Uncharacterized protein</fullName>
    </submittedName>
</protein>
<organism evidence="2 3">
    <name type="scientific">Halteria grandinella</name>
    <dbReference type="NCBI Taxonomy" id="5974"/>
    <lineage>
        <taxon>Eukaryota</taxon>
        <taxon>Sar</taxon>
        <taxon>Alveolata</taxon>
        <taxon>Ciliophora</taxon>
        <taxon>Intramacronucleata</taxon>
        <taxon>Spirotrichea</taxon>
        <taxon>Stichotrichia</taxon>
        <taxon>Sporadotrichida</taxon>
        <taxon>Halteriidae</taxon>
        <taxon>Halteria</taxon>
    </lineage>
</organism>
<proteinExistence type="predicted"/>
<gene>
    <name evidence="2" type="ORF">FGO68_gene3742</name>
</gene>
<sequence>MAALFDGSSFFLVQLSPSQSLLIFVSILIVNVGFFMIWIYYFVIELRTYLRNSYPQLYIVIFLCCKKEKYLIHKEIDEHNNRMKPMINSISELIEYLKMRKDFMEEGLLCQNDAEFKENITRFTQFKINDEQKLKIQLKANIKSKMEADTNSLMMYTLSRTKQTEKRGGHRG</sequence>
<reference evidence="2" key="1">
    <citation type="submission" date="2019-06" db="EMBL/GenBank/DDBJ databases">
        <authorList>
            <person name="Zheng W."/>
        </authorList>
    </citation>
    <scope>NUCLEOTIDE SEQUENCE</scope>
    <source>
        <strain evidence="2">QDHG01</strain>
    </source>
</reference>
<dbReference type="EMBL" id="RRYP01016537">
    <property type="protein sequence ID" value="TNV74977.1"/>
    <property type="molecule type" value="Genomic_DNA"/>
</dbReference>
<dbReference type="AlphaFoldDB" id="A0A8J8NGK9"/>
<accession>A0A8J8NGK9</accession>
<comment type="caution">
    <text evidence="2">The sequence shown here is derived from an EMBL/GenBank/DDBJ whole genome shotgun (WGS) entry which is preliminary data.</text>
</comment>
<evidence type="ECO:0000313" key="3">
    <source>
        <dbReference type="Proteomes" id="UP000785679"/>
    </source>
</evidence>
<name>A0A8J8NGK9_HALGN</name>
<keyword evidence="1" id="KW-0472">Membrane</keyword>